<protein>
    <submittedName>
        <fullName evidence="2">Retrovirus-related Pol polyprotein from transposon TNT 1-94</fullName>
    </submittedName>
</protein>
<proteinExistence type="predicted"/>
<evidence type="ECO:0000313" key="1">
    <source>
        <dbReference type="EMBL" id="KAA0052085.1"/>
    </source>
</evidence>
<gene>
    <name evidence="2" type="ORF">E5676_scaffold1371G00480</name>
    <name evidence="1" type="ORF">E6C27_scaffold578G00610</name>
</gene>
<organism evidence="2 4">
    <name type="scientific">Cucumis melo var. makuwa</name>
    <name type="common">Oriental melon</name>
    <dbReference type="NCBI Taxonomy" id="1194695"/>
    <lineage>
        <taxon>Eukaryota</taxon>
        <taxon>Viridiplantae</taxon>
        <taxon>Streptophyta</taxon>
        <taxon>Embryophyta</taxon>
        <taxon>Tracheophyta</taxon>
        <taxon>Spermatophyta</taxon>
        <taxon>Magnoliopsida</taxon>
        <taxon>eudicotyledons</taxon>
        <taxon>Gunneridae</taxon>
        <taxon>Pentapetalae</taxon>
        <taxon>rosids</taxon>
        <taxon>fabids</taxon>
        <taxon>Cucurbitales</taxon>
        <taxon>Cucurbitaceae</taxon>
        <taxon>Benincaseae</taxon>
        <taxon>Cucumis</taxon>
    </lineage>
</organism>
<accession>A0A5D3BRG8</accession>
<sequence>MVLEGRHKFDSLIGKIPRPPPDDLYKRYWKEIDLCRELVWSSPSDGLQCFRIEEIDKIYDFLADLSPKFDVVQGRILGERLILYLMEVCYEIYLEEDRASAISISETPTIDSVAFSVRSSSSGSDKHNGKSIPVYEHCKK</sequence>
<evidence type="ECO:0000313" key="4">
    <source>
        <dbReference type="Proteomes" id="UP000321947"/>
    </source>
</evidence>
<dbReference type="EMBL" id="SSTE01011117">
    <property type="protein sequence ID" value="KAA0052085.1"/>
    <property type="molecule type" value="Genomic_DNA"/>
</dbReference>
<name>A0A5D3BRG8_CUCMM</name>
<dbReference type="Proteomes" id="UP000321947">
    <property type="component" value="Unassembled WGS sequence"/>
</dbReference>
<reference evidence="3 4" key="1">
    <citation type="submission" date="2019-08" db="EMBL/GenBank/DDBJ databases">
        <title>Draft genome sequences of two oriental melons (Cucumis melo L. var makuwa).</title>
        <authorList>
            <person name="Kwon S.-Y."/>
        </authorList>
    </citation>
    <scope>NUCLEOTIDE SEQUENCE [LARGE SCALE GENOMIC DNA]</scope>
    <source>
        <strain evidence="4">cv. Chang Bougi</strain>
        <strain evidence="3">cv. SW 3</strain>
        <tissue evidence="2">Leaf</tissue>
    </source>
</reference>
<comment type="caution">
    <text evidence="2">The sequence shown here is derived from an EMBL/GenBank/DDBJ whole genome shotgun (WGS) entry which is preliminary data.</text>
</comment>
<dbReference type="OrthoDB" id="1750575at2759"/>
<dbReference type="EMBL" id="SSTD01016690">
    <property type="protein sequence ID" value="TYK00699.1"/>
    <property type="molecule type" value="Genomic_DNA"/>
</dbReference>
<evidence type="ECO:0000313" key="3">
    <source>
        <dbReference type="Proteomes" id="UP000321393"/>
    </source>
</evidence>
<evidence type="ECO:0000313" key="2">
    <source>
        <dbReference type="EMBL" id="TYK00699.1"/>
    </source>
</evidence>
<dbReference type="Proteomes" id="UP000321393">
    <property type="component" value="Unassembled WGS sequence"/>
</dbReference>
<dbReference type="AlphaFoldDB" id="A0A5D3BRG8"/>